<dbReference type="OrthoDB" id="49186at2759"/>
<sequence>MPLVLDEYEDDDWDELPAEIQKLCEGIGYTQKLWDKDKDPECFDKDWEELTPTEQEAAAKLGYTPETWDEEE</sequence>
<dbReference type="EMBL" id="CAACVS010000281">
    <property type="protein sequence ID" value="VEU40464.1"/>
    <property type="molecule type" value="Genomic_DNA"/>
</dbReference>
<evidence type="ECO:0000313" key="2">
    <source>
        <dbReference type="Proteomes" id="UP000291116"/>
    </source>
</evidence>
<accession>A0A448ZEH6</accession>
<dbReference type="AlphaFoldDB" id="A0A448ZEH6"/>
<evidence type="ECO:0000313" key="1">
    <source>
        <dbReference type="EMBL" id="VEU40464.1"/>
    </source>
</evidence>
<reference evidence="1 2" key="1">
    <citation type="submission" date="2019-01" db="EMBL/GenBank/DDBJ databases">
        <authorList>
            <person name="Ferrante I. M."/>
        </authorList>
    </citation>
    <scope>NUCLEOTIDE SEQUENCE [LARGE SCALE GENOMIC DNA]</scope>
    <source>
        <strain evidence="1 2">B856</strain>
    </source>
</reference>
<proteinExistence type="predicted"/>
<dbReference type="Proteomes" id="UP000291116">
    <property type="component" value="Unassembled WGS sequence"/>
</dbReference>
<name>A0A448ZEH6_9STRA</name>
<organism evidence="1 2">
    <name type="scientific">Pseudo-nitzschia multistriata</name>
    <dbReference type="NCBI Taxonomy" id="183589"/>
    <lineage>
        <taxon>Eukaryota</taxon>
        <taxon>Sar</taxon>
        <taxon>Stramenopiles</taxon>
        <taxon>Ochrophyta</taxon>
        <taxon>Bacillariophyta</taxon>
        <taxon>Bacillariophyceae</taxon>
        <taxon>Bacillariophycidae</taxon>
        <taxon>Bacillariales</taxon>
        <taxon>Bacillariaceae</taxon>
        <taxon>Pseudo-nitzschia</taxon>
    </lineage>
</organism>
<gene>
    <name evidence="1" type="ORF">PSNMU_V1.4_AUG-EV-PASAV3_0072850</name>
</gene>
<keyword evidence="2" id="KW-1185">Reference proteome</keyword>
<protein>
    <submittedName>
        <fullName evidence="1">Uncharacterized protein</fullName>
    </submittedName>
</protein>